<comment type="caution">
    <text evidence="8">The sequence shown here is derived from an EMBL/GenBank/DDBJ whole genome shotgun (WGS) entry which is preliminary data.</text>
</comment>
<dbReference type="GO" id="GO:0003677">
    <property type="term" value="F:DNA binding"/>
    <property type="evidence" value="ECO:0007669"/>
    <property type="project" value="UniProtKB-KW"/>
</dbReference>
<dbReference type="InterPro" id="IPR036388">
    <property type="entry name" value="WH-like_DNA-bd_sf"/>
</dbReference>
<name>A0A841UCT5_9BACL</name>
<dbReference type="RefSeq" id="WP_185139929.1">
    <property type="nucleotide sequence ID" value="NZ_JACJVR010000157.1"/>
</dbReference>
<keyword evidence="4" id="KW-0238">DNA-binding</keyword>
<dbReference type="GO" id="GO:0006352">
    <property type="term" value="P:DNA-templated transcription initiation"/>
    <property type="evidence" value="ECO:0007669"/>
    <property type="project" value="InterPro"/>
</dbReference>
<organism evidence="8 9">
    <name type="scientific">Cohnella xylanilytica</name>
    <dbReference type="NCBI Taxonomy" id="557555"/>
    <lineage>
        <taxon>Bacteria</taxon>
        <taxon>Bacillati</taxon>
        <taxon>Bacillota</taxon>
        <taxon>Bacilli</taxon>
        <taxon>Bacillales</taxon>
        <taxon>Paenibacillaceae</taxon>
        <taxon>Cohnella</taxon>
    </lineage>
</organism>
<dbReference type="PANTHER" id="PTHR43133:SF8">
    <property type="entry name" value="RNA POLYMERASE SIGMA FACTOR HI_1459-RELATED"/>
    <property type="match status" value="1"/>
</dbReference>
<dbReference type="InterPro" id="IPR013324">
    <property type="entry name" value="RNA_pol_sigma_r3/r4-like"/>
</dbReference>
<dbReference type="EMBL" id="JACJVR010000157">
    <property type="protein sequence ID" value="MBB6695984.1"/>
    <property type="molecule type" value="Genomic_DNA"/>
</dbReference>
<dbReference type="GO" id="GO:0016987">
    <property type="term" value="F:sigma factor activity"/>
    <property type="evidence" value="ECO:0007669"/>
    <property type="project" value="UniProtKB-KW"/>
</dbReference>
<keyword evidence="9" id="KW-1185">Reference proteome</keyword>
<evidence type="ECO:0000313" key="8">
    <source>
        <dbReference type="EMBL" id="MBB6695984.1"/>
    </source>
</evidence>
<keyword evidence="2" id="KW-0805">Transcription regulation</keyword>
<sequence length="187" mass="21985">MSGPTRYESLVVPHLNDLRTYCVCLARSSWDGEDLMQETLLRTYVYFMSHTPADDLRAFLRRVARNVWIDQYRMQRRRRNLAPAAARSWHSDSDYAEVLGLVEWLSERLPSRNVRVWLLAEYFGYSMQEIAEDMGTTVSAVKSLLFRTRDVIRSREEAKTRNVIPLDAERWCRAVLQENPRLIAAER</sequence>
<evidence type="ECO:0000256" key="5">
    <source>
        <dbReference type="ARBA" id="ARBA00023163"/>
    </source>
</evidence>
<feature type="domain" description="RNA polymerase sigma factor 70 region 4 type 2" evidence="7">
    <location>
        <begin position="107"/>
        <end position="149"/>
    </location>
</feature>
<dbReference type="Proteomes" id="UP000553776">
    <property type="component" value="Unassembled WGS sequence"/>
</dbReference>
<evidence type="ECO:0000256" key="2">
    <source>
        <dbReference type="ARBA" id="ARBA00023015"/>
    </source>
</evidence>
<evidence type="ECO:0000313" key="9">
    <source>
        <dbReference type="Proteomes" id="UP000553776"/>
    </source>
</evidence>
<gene>
    <name evidence="8" type="ORF">H7B90_31815</name>
</gene>
<reference evidence="8 9" key="1">
    <citation type="submission" date="2020-08" db="EMBL/GenBank/DDBJ databases">
        <title>Cohnella phylogeny.</title>
        <authorList>
            <person name="Dunlap C."/>
        </authorList>
    </citation>
    <scope>NUCLEOTIDE SEQUENCE [LARGE SCALE GENOMIC DNA]</scope>
    <source>
        <strain evidence="8 9">DSM 25239</strain>
    </source>
</reference>
<dbReference type="SUPFAM" id="SSF88659">
    <property type="entry name" value="Sigma3 and sigma4 domains of RNA polymerase sigma factors"/>
    <property type="match status" value="1"/>
</dbReference>
<dbReference type="PANTHER" id="PTHR43133">
    <property type="entry name" value="RNA POLYMERASE ECF-TYPE SIGMA FACTO"/>
    <property type="match status" value="1"/>
</dbReference>
<protein>
    <submittedName>
        <fullName evidence="8">RNA polymerase sigma factor</fullName>
    </submittedName>
</protein>
<dbReference type="InterPro" id="IPR014284">
    <property type="entry name" value="RNA_pol_sigma-70_dom"/>
</dbReference>
<dbReference type="Gene3D" id="1.10.10.10">
    <property type="entry name" value="Winged helix-like DNA-binding domain superfamily/Winged helix DNA-binding domain"/>
    <property type="match status" value="1"/>
</dbReference>
<dbReference type="NCBIfam" id="TIGR02937">
    <property type="entry name" value="sigma70-ECF"/>
    <property type="match status" value="1"/>
</dbReference>
<keyword evidence="5" id="KW-0804">Transcription</keyword>
<dbReference type="SUPFAM" id="SSF88946">
    <property type="entry name" value="Sigma2 domain of RNA polymerase sigma factors"/>
    <property type="match status" value="1"/>
</dbReference>
<evidence type="ECO:0000259" key="6">
    <source>
        <dbReference type="Pfam" id="PF04542"/>
    </source>
</evidence>
<accession>A0A841UCT5</accession>
<evidence type="ECO:0000256" key="4">
    <source>
        <dbReference type="ARBA" id="ARBA00023125"/>
    </source>
</evidence>
<dbReference type="AlphaFoldDB" id="A0A841UCT5"/>
<evidence type="ECO:0000256" key="1">
    <source>
        <dbReference type="ARBA" id="ARBA00010641"/>
    </source>
</evidence>
<comment type="similarity">
    <text evidence="1">Belongs to the sigma-70 factor family. ECF subfamily.</text>
</comment>
<dbReference type="Pfam" id="PF08281">
    <property type="entry name" value="Sigma70_r4_2"/>
    <property type="match status" value="1"/>
</dbReference>
<keyword evidence="3" id="KW-0731">Sigma factor</keyword>
<dbReference type="InterPro" id="IPR007627">
    <property type="entry name" value="RNA_pol_sigma70_r2"/>
</dbReference>
<feature type="domain" description="RNA polymerase sigma-70 region 2" evidence="6">
    <location>
        <begin position="10"/>
        <end position="78"/>
    </location>
</feature>
<dbReference type="Gene3D" id="1.10.1740.10">
    <property type="match status" value="1"/>
</dbReference>
<dbReference type="InterPro" id="IPR013325">
    <property type="entry name" value="RNA_pol_sigma_r2"/>
</dbReference>
<evidence type="ECO:0000256" key="3">
    <source>
        <dbReference type="ARBA" id="ARBA00023082"/>
    </source>
</evidence>
<dbReference type="InterPro" id="IPR013249">
    <property type="entry name" value="RNA_pol_sigma70_r4_t2"/>
</dbReference>
<evidence type="ECO:0000259" key="7">
    <source>
        <dbReference type="Pfam" id="PF08281"/>
    </source>
</evidence>
<dbReference type="InterPro" id="IPR039425">
    <property type="entry name" value="RNA_pol_sigma-70-like"/>
</dbReference>
<dbReference type="Pfam" id="PF04542">
    <property type="entry name" value="Sigma70_r2"/>
    <property type="match status" value="1"/>
</dbReference>
<proteinExistence type="inferred from homology"/>